<dbReference type="InterPro" id="IPR013325">
    <property type="entry name" value="RNA_pol_sigma_r2"/>
</dbReference>
<dbReference type="Pfam" id="PF04542">
    <property type="entry name" value="Sigma70_r2"/>
    <property type="match status" value="1"/>
</dbReference>
<comment type="caution">
    <text evidence="8">The sequence shown here is derived from an EMBL/GenBank/DDBJ whole genome shotgun (WGS) entry which is preliminary data.</text>
</comment>
<evidence type="ECO:0000313" key="8">
    <source>
        <dbReference type="EMBL" id="MCR9014399.1"/>
    </source>
</evidence>
<dbReference type="GO" id="GO:0006352">
    <property type="term" value="P:DNA-templated transcription initiation"/>
    <property type="evidence" value="ECO:0007669"/>
    <property type="project" value="InterPro"/>
</dbReference>
<evidence type="ECO:0000256" key="4">
    <source>
        <dbReference type="ARBA" id="ARBA00023125"/>
    </source>
</evidence>
<keyword evidence="3" id="KW-0731">Sigma factor</keyword>
<dbReference type="InterPro" id="IPR007627">
    <property type="entry name" value="RNA_pol_sigma70_r2"/>
</dbReference>
<dbReference type="Proteomes" id="UP001142175">
    <property type="component" value="Unassembled WGS sequence"/>
</dbReference>
<dbReference type="Gene3D" id="1.10.10.10">
    <property type="entry name" value="Winged helix-like DNA-binding domain superfamily/Winged helix DNA-binding domain"/>
    <property type="match status" value="1"/>
</dbReference>
<dbReference type="PANTHER" id="PTHR43133:SF8">
    <property type="entry name" value="RNA POLYMERASE SIGMA FACTOR HI_1459-RELATED"/>
    <property type="match status" value="1"/>
</dbReference>
<proteinExistence type="inferred from homology"/>
<dbReference type="PANTHER" id="PTHR43133">
    <property type="entry name" value="RNA POLYMERASE ECF-TYPE SIGMA FACTO"/>
    <property type="match status" value="1"/>
</dbReference>
<keyword evidence="2" id="KW-0805">Transcription regulation</keyword>
<dbReference type="SUPFAM" id="SSF88946">
    <property type="entry name" value="Sigma2 domain of RNA polymerase sigma factors"/>
    <property type="match status" value="1"/>
</dbReference>
<reference evidence="8" key="1">
    <citation type="submission" date="2022-08" db="EMBL/GenBank/DDBJ databases">
        <authorList>
            <person name="Zhang D."/>
        </authorList>
    </citation>
    <scope>NUCLEOTIDE SEQUENCE</scope>
    <source>
        <strain evidence="8">XJ19-11</strain>
    </source>
</reference>
<comment type="similarity">
    <text evidence="1">Belongs to the sigma-70 factor family. ECF subfamily.</text>
</comment>
<evidence type="ECO:0000259" key="7">
    <source>
        <dbReference type="Pfam" id="PF04542"/>
    </source>
</evidence>
<dbReference type="NCBIfam" id="TIGR02937">
    <property type="entry name" value="sigma70-ECF"/>
    <property type="match status" value="1"/>
</dbReference>
<dbReference type="RefSeq" id="WP_258422279.1">
    <property type="nucleotide sequence ID" value="NZ_JANSUY010000002.1"/>
</dbReference>
<accession>A0A9X2P748</accession>
<evidence type="ECO:0000256" key="2">
    <source>
        <dbReference type="ARBA" id="ARBA00023015"/>
    </source>
</evidence>
<feature type="domain" description="RNA polymerase sigma-70 region 2" evidence="7">
    <location>
        <begin position="29"/>
        <end position="98"/>
    </location>
</feature>
<feature type="region of interest" description="Disordered" evidence="6">
    <location>
        <begin position="103"/>
        <end position="125"/>
    </location>
</feature>
<evidence type="ECO:0000313" key="9">
    <source>
        <dbReference type="Proteomes" id="UP001142175"/>
    </source>
</evidence>
<evidence type="ECO:0000256" key="3">
    <source>
        <dbReference type="ARBA" id="ARBA00023082"/>
    </source>
</evidence>
<dbReference type="InterPro" id="IPR014284">
    <property type="entry name" value="RNA_pol_sigma-70_dom"/>
</dbReference>
<dbReference type="EMBL" id="JANSUY010000002">
    <property type="protein sequence ID" value="MCR9014399.1"/>
    <property type="molecule type" value="Genomic_DNA"/>
</dbReference>
<dbReference type="GO" id="GO:0016987">
    <property type="term" value="F:sigma factor activity"/>
    <property type="evidence" value="ECO:0007669"/>
    <property type="project" value="UniProtKB-KW"/>
</dbReference>
<keyword evidence="4" id="KW-0238">DNA-binding</keyword>
<gene>
    <name evidence="8" type="ORF">NU887_05090</name>
</gene>
<dbReference type="InterPro" id="IPR013324">
    <property type="entry name" value="RNA_pol_sigma_r3/r4-like"/>
</dbReference>
<dbReference type="InterPro" id="IPR036388">
    <property type="entry name" value="WH-like_DNA-bd_sf"/>
</dbReference>
<keyword evidence="5" id="KW-0804">Transcription</keyword>
<evidence type="ECO:0000256" key="6">
    <source>
        <dbReference type="SAM" id="MobiDB-lite"/>
    </source>
</evidence>
<sequence length="186" mass="22073">MQEPTFNPFTQDELILGIKSNEPKVLKWLYQSQYPKIEKYVAANNGDEDQAKDIFQEAFITVWNNVRSDKFIPENGTAVTGYLYQIAKNKWLDYLRSSKYQKTTNLDTKHDRSEEEEGNSESLQNHMEAEFKKLGENCREILKRFYFQKQTMETIAKAFQWTEATARNNKYRCIQRLKEKMNTLNN</sequence>
<protein>
    <submittedName>
        <fullName evidence="8">Sigma-70 family RNA polymerase sigma factor</fullName>
    </submittedName>
</protein>
<keyword evidence="9" id="KW-1185">Reference proteome</keyword>
<evidence type="ECO:0000256" key="5">
    <source>
        <dbReference type="ARBA" id="ARBA00023163"/>
    </source>
</evidence>
<evidence type="ECO:0000256" key="1">
    <source>
        <dbReference type="ARBA" id="ARBA00010641"/>
    </source>
</evidence>
<dbReference type="Gene3D" id="1.10.1740.10">
    <property type="match status" value="1"/>
</dbReference>
<organism evidence="8 9">
    <name type="scientific">Aquiflexum gelatinilyticum</name>
    <dbReference type="NCBI Taxonomy" id="2961943"/>
    <lineage>
        <taxon>Bacteria</taxon>
        <taxon>Pseudomonadati</taxon>
        <taxon>Bacteroidota</taxon>
        <taxon>Cytophagia</taxon>
        <taxon>Cytophagales</taxon>
        <taxon>Cyclobacteriaceae</taxon>
        <taxon>Aquiflexum</taxon>
    </lineage>
</organism>
<dbReference type="AlphaFoldDB" id="A0A9X2P748"/>
<dbReference type="SUPFAM" id="SSF88659">
    <property type="entry name" value="Sigma3 and sigma4 domains of RNA polymerase sigma factors"/>
    <property type="match status" value="1"/>
</dbReference>
<dbReference type="InterPro" id="IPR039425">
    <property type="entry name" value="RNA_pol_sigma-70-like"/>
</dbReference>
<dbReference type="GO" id="GO:0003677">
    <property type="term" value="F:DNA binding"/>
    <property type="evidence" value="ECO:0007669"/>
    <property type="project" value="UniProtKB-KW"/>
</dbReference>
<name>A0A9X2P748_9BACT</name>